<gene>
    <name evidence="7 9" type="primary">RRT14</name>
    <name evidence="9" type="ORF">FIM1_3750</name>
</gene>
<comment type="function">
    <text evidence="1 7">Involved in ribosome biogenesis, probably through modulation of rDNA transcription.</text>
</comment>
<evidence type="ECO:0000313" key="10">
    <source>
        <dbReference type="Proteomes" id="UP000422736"/>
    </source>
</evidence>
<keyword evidence="5 7" id="KW-0804">Transcription</keyword>
<dbReference type="Pfam" id="PF17075">
    <property type="entry name" value="RRT14"/>
    <property type="match status" value="1"/>
</dbReference>
<keyword evidence="4 7" id="KW-0805">Transcription regulation</keyword>
<evidence type="ECO:0000313" key="9">
    <source>
        <dbReference type="EMBL" id="QGN17021.1"/>
    </source>
</evidence>
<organism evidence="9 10">
    <name type="scientific">Kluyveromyces marxianus</name>
    <name type="common">Yeast</name>
    <name type="synonym">Candida kefyr</name>
    <dbReference type="NCBI Taxonomy" id="4911"/>
    <lineage>
        <taxon>Eukaryota</taxon>
        <taxon>Fungi</taxon>
        <taxon>Dikarya</taxon>
        <taxon>Ascomycota</taxon>
        <taxon>Saccharomycotina</taxon>
        <taxon>Saccharomycetes</taxon>
        <taxon>Saccharomycetales</taxon>
        <taxon>Saccharomycetaceae</taxon>
        <taxon>Kluyveromyces</taxon>
    </lineage>
</organism>
<feature type="region of interest" description="Disordered" evidence="8">
    <location>
        <begin position="22"/>
        <end position="43"/>
    </location>
</feature>
<accession>A0ABX6EXV7</accession>
<protein>
    <recommendedName>
        <fullName evidence="7">Regulator of rDNA transcription 14</fullName>
    </recommendedName>
</protein>
<feature type="compositionally biased region" description="Basic residues" evidence="8">
    <location>
        <begin position="149"/>
        <end position="161"/>
    </location>
</feature>
<feature type="region of interest" description="Disordered" evidence="8">
    <location>
        <begin position="174"/>
        <end position="199"/>
    </location>
</feature>
<comment type="subcellular location">
    <subcellularLocation>
        <location evidence="2 7">Nucleus</location>
        <location evidence="2 7">Nucleolus</location>
    </subcellularLocation>
</comment>
<name>A0ABX6EXV7_KLUMA</name>
<keyword evidence="6 7" id="KW-0539">Nucleus</keyword>
<keyword evidence="10" id="KW-1185">Reference proteome</keyword>
<evidence type="ECO:0000256" key="3">
    <source>
        <dbReference type="ARBA" id="ARBA00007142"/>
    </source>
</evidence>
<reference evidence="9 10" key="1">
    <citation type="submission" date="2016-03" db="EMBL/GenBank/DDBJ databases">
        <title>How can Kluyveromyces marxianus grow so fast - potential evolutionary course in Saccharomyces Complex revealed by comparative genomics.</title>
        <authorList>
            <person name="Mo W."/>
            <person name="Lu W."/>
            <person name="Yang X."/>
            <person name="Qi J."/>
            <person name="Lv H."/>
        </authorList>
    </citation>
    <scope>NUCLEOTIDE SEQUENCE [LARGE SCALE GENOMIC DNA]</scope>
    <source>
        <strain evidence="9 10">FIM1</strain>
    </source>
</reference>
<evidence type="ECO:0000256" key="2">
    <source>
        <dbReference type="ARBA" id="ARBA00004604"/>
    </source>
</evidence>
<feature type="region of interest" description="Disordered" evidence="8">
    <location>
        <begin position="146"/>
        <end position="165"/>
    </location>
</feature>
<dbReference type="InterPro" id="IPR031404">
    <property type="entry name" value="Rrt14"/>
</dbReference>
<evidence type="ECO:0000256" key="4">
    <source>
        <dbReference type="ARBA" id="ARBA00023015"/>
    </source>
</evidence>
<dbReference type="EMBL" id="CP015059">
    <property type="protein sequence ID" value="QGN17021.1"/>
    <property type="molecule type" value="Genomic_DNA"/>
</dbReference>
<evidence type="ECO:0000256" key="5">
    <source>
        <dbReference type="ARBA" id="ARBA00023163"/>
    </source>
</evidence>
<dbReference type="Proteomes" id="UP000422736">
    <property type="component" value="Chromosome 6"/>
</dbReference>
<evidence type="ECO:0000256" key="1">
    <source>
        <dbReference type="ARBA" id="ARBA00002711"/>
    </source>
</evidence>
<feature type="compositionally biased region" description="Acidic residues" evidence="8">
    <location>
        <begin position="189"/>
        <end position="199"/>
    </location>
</feature>
<proteinExistence type="inferred from homology"/>
<sequence>MSSLTNLHATTAVNSLLRNMLPGSSLVNTDKKRSKRDKGSKAQMIDHNLKKRTAIQERNVQKIKRKEKKVLRKKIAGKKEDQEKIEQKVKLAILRKHQESGNLTDNEKRYLDKLMKRNIKNLKTWDLEEEDELLDLQSKILANTDTSSKARKTKSRKQKKKDFKEKLSTITVDHRYQSLTPGLAPVGASDEEDSEEEDY</sequence>
<evidence type="ECO:0000256" key="7">
    <source>
        <dbReference type="RuleBase" id="RU362137"/>
    </source>
</evidence>
<evidence type="ECO:0000256" key="8">
    <source>
        <dbReference type="SAM" id="MobiDB-lite"/>
    </source>
</evidence>
<comment type="similarity">
    <text evidence="3 7">Belongs to the RRT14 family.</text>
</comment>
<evidence type="ECO:0000256" key="6">
    <source>
        <dbReference type="ARBA" id="ARBA00023242"/>
    </source>
</evidence>